<dbReference type="CDD" id="cd15587">
    <property type="entry name" value="PHD_Yng1p_like"/>
    <property type="match status" value="1"/>
</dbReference>
<keyword evidence="14" id="KW-1185">Reference proteome</keyword>
<dbReference type="InterPro" id="IPR019786">
    <property type="entry name" value="Zinc_finger_PHD-type_CS"/>
</dbReference>
<feature type="region of interest" description="Disordered" evidence="11">
    <location>
        <begin position="349"/>
        <end position="390"/>
    </location>
</feature>
<feature type="compositionally biased region" description="Pro residues" evidence="11">
    <location>
        <begin position="293"/>
        <end position="302"/>
    </location>
</feature>
<reference evidence="13" key="1">
    <citation type="submission" date="2022-11" db="EMBL/GenBank/DDBJ databases">
        <title>Genome Sequence of Cubamyces cubensis.</title>
        <authorList>
            <person name="Buettner E."/>
        </authorList>
    </citation>
    <scope>NUCLEOTIDE SEQUENCE</scope>
    <source>
        <strain evidence="13">MPL-01</strain>
    </source>
</reference>
<comment type="caution">
    <text evidence="13">The sequence shown here is derived from an EMBL/GenBank/DDBJ whole genome shotgun (WGS) entry which is preliminary data.</text>
</comment>
<feature type="compositionally biased region" description="Low complexity" evidence="11">
    <location>
        <begin position="178"/>
        <end position="191"/>
    </location>
</feature>
<evidence type="ECO:0000256" key="8">
    <source>
        <dbReference type="PIRSR" id="PIRSR628651-51"/>
    </source>
</evidence>
<dbReference type="InterPro" id="IPR013083">
    <property type="entry name" value="Znf_RING/FYVE/PHD"/>
</dbReference>
<dbReference type="SMART" id="SM00249">
    <property type="entry name" value="PHD"/>
    <property type="match status" value="1"/>
</dbReference>
<feature type="domain" description="PHD-type" evidence="12">
    <location>
        <begin position="431"/>
        <end position="480"/>
    </location>
</feature>
<dbReference type="InterPro" id="IPR011011">
    <property type="entry name" value="Znf_FYVE_PHD"/>
</dbReference>
<evidence type="ECO:0000256" key="11">
    <source>
        <dbReference type="SAM" id="MobiDB-lite"/>
    </source>
</evidence>
<dbReference type="GO" id="GO:0006325">
    <property type="term" value="P:chromatin organization"/>
    <property type="evidence" value="ECO:0007669"/>
    <property type="project" value="UniProtKB-KW"/>
</dbReference>
<feature type="compositionally biased region" description="Acidic residues" evidence="11">
    <location>
        <begin position="14"/>
        <end position="23"/>
    </location>
</feature>
<evidence type="ECO:0000256" key="5">
    <source>
        <dbReference type="ARBA" id="ARBA00022833"/>
    </source>
</evidence>
<protein>
    <recommendedName>
        <fullName evidence="10">Chromatin modification-related protein</fullName>
    </recommendedName>
</protein>
<dbReference type="Proteomes" id="UP001215151">
    <property type="component" value="Unassembled WGS sequence"/>
</dbReference>
<dbReference type="InterPro" id="IPR019787">
    <property type="entry name" value="Znf_PHD-finger"/>
</dbReference>
<dbReference type="GO" id="GO:0008270">
    <property type="term" value="F:zinc ion binding"/>
    <property type="evidence" value="ECO:0007669"/>
    <property type="project" value="UniProtKB-KW"/>
</dbReference>
<evidence type="ECO:0000256" key="6">
    <source>
        <dbReference type="ARBA" id="ARBA00023242"/>
    </source>
</evidence>
<comment type="domain">
    <text evidence="10">The PHD-type zinc finger mediates the binding to H3K4me3.</text>
</comment>
<feature type="binding site" evidence="8">
    <location>
        <position position="434"/>
    </location>
    <ligand>
        <name>Zn(2+)</name>
        <dbReference type="ChEBI" id="CHEBI:29105"/>
        <label>1</label>
    </ligand>
</feature>
<dbReference type="InterPro" id="IPR024610">
    <property type="entry name" value="ING_N_histone-binding"/>
</dbReference>
<dbReference type="FunFam" id="3.30.40.10:FF:000021">
    <property type="entry name" value="Inhibitor of growth 2b"/>
    <property type="match status" value="1"/>
</dbReference>
<comment type="function">
    <text evidence="10">Component of an histone acetyltransferase complex.</text>
</comment>
<keyword evidence="10" id="KW-0156">Chromatin regulator</keyword>
<evidence type="ECO:0000259" key="12">
    <source>
        <dbReference type="PROSITE" id="PS50016"/>
    </source>
</evidence>
<feature type="site" description="Histone H3K4me3 binding" evidence="7">
    <location>
        <position position="433"/>
    </location>
</feature>
<feature type="region of interest" description="Disordered" evidence="11">
    <location>
        <begin position="288"/>
        <end position="332"/>
    </location>
</feature>
<gene>
    <name evidence="13" type="ORF">ONZ51_g6769</name>
</gene>
<feature type="binding site" evidence="8">
    <location>
        <position position="447"/>
    </location>
    <ligand>
        <name>Zn(2+)</name>
        <dbReference type="ChEBI" id="CHEBI:29105"/>
        <label>2</label>
    </ligand>
</feature>
<feature type="compositionally biased region" description="Basic residues" evidence="11">
    <location>
        <begin position="1"/>
        <end position="10"/>
    </location>
</feature>
<keyword evidence="6 10" id="KW-0539">Nucleus</keyword>
<dbReference type="SUPFAM" id="SSF57903">
    <property type="entry name" value="FYVE/PHD zinc finger"/>
    <property type="match status" value="1"/>
</dbReference>
<dbReference type="EMBL" id="JAPEVG010000168">
    <property type="protein sequence ID" value="KAJ8475134.1"/>
    <property type="molecule type" value="Genomic_DNA"/>
</dbReference>
<evidence type="ECO:0000256" key="4">
    <source>
        <dbReference type="ARBA" id="ARBA00022771"/>
    </source>
</evidence>
<dbReference type="Gene3D" id="6.10.140.1740">
    <property type="match status" value="1"/>
</dbReference>
<feature type="binding site" evidence="8">
    <location>
        <position position="452"/>
    </location>
    <ligand>
        <name>Zn(2+)</name>
        <dbReference type="ChEBI" id="CHEBI:29105"/>
        <label>2</label>
    </ligand>
</feature>
<dbReference type="GO" id="GO:0005634">
    <property type="term" value="C:nucleus"/>
    <property type="evidence" value="ECO:0007669"/>
    <property type="project" value="UniProtKB-SubCell"/>
</dbReference>
<evidence type="ECO:0000256" key="1">
    <source>
        <dbReference type="ARBA" id="ARBA00004123"/>
    </source>
</evidence>
<evidence type="ECO:0000313" key="14">
    <source>
        <dbReference type="Proteomes" id="UP001215151"/>
    </source>
</evidence>
<feature type="region of interest" description="Disordered" evidence="11">
    <location>
        <begin position="126"/>
        <end position="191"/>
    </location>
</feature>
<evidence type="ECO:0000256" key="10">
    <source>
        <dbReference type="RuleBase" id="RU361213"/>
    </source>
</evidence>
<name>A0AAD7TU45_9APHY</name>
<feature type="compositionally biased region" description="Basic residues" evidence="11">
    <location>
        <begin position="363"/>
        <end position="376"/>
    </location>
</feature>
<sequence>MSTRRTKRRRLDFDGQDASDGMEGDFQREAEPTPAVEPQQPSTESAQLEGPPPEEADAEASAKEREVWDAFREEHYELLEQLPLSLHRAFTLIQELDQQAQDNITHIAPAVLKYVALRKALASEAATENGAPDTDANAEAATDGPGNIPLPNGKIPNDTPVTPSPPATAAEPSRKRQVSSSTSSSLASAVESSTSTRELLVHLAQSSEEATRACAEKVYLAQHAYDLVDRYIRDLDRAIKEQEASITLGIRQGTHPASIILPEVVVPQSNRGRVMTPPPLIPIPPLEILEPFVEPPPPPPELPAEEPAEEGAEDELEAGEGQELEPEPEPEIDVEAEVELEPETAPAIVPEAAAEVPQPAPSKAKKKGKKRKKITSRKQGAAAEPEDDATPTIVVEETVVSQPTLTLRIPAQSSIHAPALVDDMPPDPNEPRYCFCNQVSFGDMIACDNPACTREWFHFGCVNLQKTPKGKWYCRDCINIRKRPKSRRRR</sequence>
<evidence type="ECO:0000256" key="3">
    <source>
        <dbReference type="ARBA" id="ARBA00022723"/>
    </source>
</evidence>
<dbReference type="PROSITE" id="PS01359">
    <property type="entry name" value="ZF_PHD_1"/>
    <property type="match status" value="1"/>
</dbReference>
<dbReference type="PANTHER" id="PTHR10333">
    <property type="entry name" value="INHIBITOR OF GROWTH PROTEIN"/>
    <property type="match status" value="1"/>
</dbReference>
<evidence type="ECO:0000256" key="7">
    <source>
        <dbReference type="PIRSR" id="PIRSR628651-50"/>
    </source>
</evidence>
<feature type="binding site" evidence="8">
    <location>
        <position position="436"/>
    </location>
    <ligand>
        <name>Zn(2+)</name>
        <dbReference type="ChEBI" id="CHEBI:29105"/>
        <label>1</label>
    </ligand>
</feature>
<feature type="compositionally biased region" description="Acidic residues" evidence="11">
    <location>
        <begin position="303"/>
        <end position="332"/>
    </location>
</feature>
<accession>A0AAD7TU45</accession>
<comment type="subunit">
    <text evidence="10">Component of an histone acetyltransferase complex. Interacts with H3K4me3 and to a lesser extent with H3K4me2.</text>
</comment>
<feature type="site" description="Histone H3K4me3 binding" evidence="7">
    <location>
        <position position="456"/>
    </location>
</feature>
<comment type="similarity">
    <text evidence="2 10">Belongs to the ING family.</text>
</comment>
<keyword evidence="4 9" id="KW-0863">Zinc-finger</keyword>
<proteinExistence type="inferred from homology"/>
<dbReference type="SMART" id="SM01408">
    <property type="entry name" value="ING"/>
    <property type="match status" value="1"/>
</dbReference>
<feature type="binding site" evidence="8">
    <location>
        <position position="458"/>
    </location>
    <ligand>
        <name>Zn(2+)</name>
        <dbReference type="ChEBI" id="CHEBI:29105"/>
        <label>1</label>
    </ligand>
</feature>
<feature type="binding site" evidence="8">
    <location>
        <position position="461"/>
    </location>
    <ligand>
        <name>Zn(2+)</name>
        <dbReference type="ChEBI" id="CHEBI:29105"/>
        <label>1</label>
    </ligand>
</feature>
<dbReference type="InterPro" id="IPR001965">
    <property type="entry name" value="Znf_PHD"/>
</dbReference>
<evidence type="ECO:0000256" key="2">
    <source>
        <dbReference type="ARBA" id="ARBA00010210"/>
    </source>
</evidence>
<keyword evidence="3 8" id="KW-0479">Metal-binding</keyword>
<dbReference type="Pfam" id="PF12998">
    <property type="entry name" value="ING"/>
    <property type="match status" value="2"/>
</dbReference>
<dbReference type="AlphaFoldDB" id="A0AAD7TU45"/>
<feature type="region of interest" description="Disordered" evidence="11">
    <location>
        <begin position="1"/>
        <end position="66"/>
    </location>
</feature>
<feature type="site" description="Histone H3K4me3 binding" evidence="7">
    <location>
        <position position="448"/>
    </location>
</feature>
<dbReference type="Gene3D" id="3.30.40.10">
    <property type="entry name" value="Zinc/RING finger domain, C3HC4 (zinc finger)"/>
    <property type="match status" value="1"/>
</dbReference>
<feature type="binding site" evidence="8">
    <location>
        <position position="474"/>
    </location>
    <ligand>
        <name>Zn(2+)</name>
        <dbReference type="ChEBI" id="CHEBI:29105"/>
        <label>2</label>
    </ligand>
</feature>
<comment type="subcellular location">
    <subcellularLocation>
        <location evidence="1 10">Nucleus</location>
    </subcellularLocation>
</comment>
<evidence type="ECO:0000256" key="9">
    <source>
        <dbReference type="PROSITE-ProRule" id="PRU00146"/>
    </source>
</evidence>
<keyword evidence="5 8" id="KW-0862">Zinc</keyword>
<organism evidence="13 14">
    <name type="scientific">Trametes cubensis</name>
    <dbReference type="NCBI Taxonomy" id="1111947"/>
    <lineage>
        <taxon>Eukaryota</taxon>
        <taxon>Fungi</taxon>
        <taxon>Dikarya</taxon>
        <taxon>Basidiomycota</taxon>
        <taxon>Agaricomycotina</taxon>
        <taxon>Agaricomycetes</taxon>
        <taxon>Polyporales</taxon>
        <taxon>Polyporaceae</taxon>
        <taxon>Trametes</taxon>
    </lineage>
</organism>
<dbReference type="GO" id="GO:0000785">
    <property type="term" value="C:chromatin"/>
    <property type="evidence" value="ECO:0007669"/>
    <property type="project" value="UniProtKB-ARBA"/>
</dbReference>
<feature type="binding site" evidence="8">
    <location>
        <position position="477"/>
    </location>
    <ligand>
        <name>Zn(2+)</name>
        <dbReference type="ChEBI" id="CHEBI:29105"/>
        <label>2</label>
    </ligand>
</feature>
<dbReference type="PROSITE" id="PS50016">
    <property type="entry name" value="ZF_PHD_2"/>
    <property type="match status" value="1"/>
</dbReference>
<dbReference type="CDD" id="cd16859">
    <property type="entry name" value="ING_ING4_5"/>
    <property type="match status" value="1"/>
</dbReference>
<feature type="site" description="Histone H3K4me3 binding" evidence="7">
    <location>
        <position position="444"/>
    </location>
</feature>
<evidence type="ECO:0000313" key="13">
    <source>
        <dbReference type="EMBL" id="KAJ8475134.1"/>
    </source>
</evidence>
<dbReference type="InterPro" id="IPR028651">
    <property type="entry name" value="ING_fam"/>
</dbReference>